<proteinExistence type="inferred from homology"/>
<dbReference type="GO" id="GO:0005737">
    <property type="term" value="C:cytoplasm"/>
    <property type="evidence" value="ECO:0007669"/>
    <property type="project" value="TreeGrafter"/>
</dbReference>
<evidence type="ECO:0000256" key="1">
    <source>
        <dbReference type="ARBA" id="ARBA00009249"/>
    </source>
</evidence>
<dbReference type="InterPro" id="IPR033753">
    <property type="entry name" value="GCV_H/Fam206"/>
</dbReference>
<dbReference type="EMBL" id="FWDM01000037">
    <property type="protein sequence ID" value="SLM15445.1"/>
    <property type="molecule type" value="Genomic_DNA"/>
</dbReference>
<dbReference type="PROSITE" id="PS50968">
    <property type="entry name" value="BIOTINYL_LIPOYL"/>
    <property type="match status" value="1"/>
</dbReference>
<evidence type="ECO:0000256" key="3">
    <source>
        <dbReference type="HAMAP-Rule" id="MF_00272"/>
    </source>
</evidence>
<protein>
    <recommendedName>
        <fullName evidence="3">Glycine cleavage system H protein</fullName>
    </recommendedName>
</protein>
<feature type="modified residue" description="N6-lipoyllysine" evidence="3 4">
    <location>
        <position position="63"/>
    </location>
</feature>
<dbReference type="CDD" id="cd06848">
    <property type="entry name" value="GCS_H"/>
    <property type="match status" value="1"/>
</dbReference>
<evidence type="ECO:0000313" key="6">
    <source>
        <dbReference type="EMBL" id="SLM15445.1"/>
    </source>
</evidence>
<comment type="subunit">
    <text evidence="3">The glycine cleavage system is composed of four proteins: P, T, L and H.</text>
</comment>
<dbReference type="NCBIfam" id="TIGR00527">
    <property type="entry name" value="gcvH"/>
    <property type="match status" value="1"/>
</dbReference>
<dbReference type="PROSITE" id="PS00189">
    <property type="entry name" value="LIPOYL"/>
    <property type="match status" value="1"/>
</dbReference>
<dbReference type="GO" id="GO:0019464">
    <property type="term" value="P:glycine decarboxylation via glycine cleavage system"/>
    <property type="evidence" value="ECO:0007669"/>
    <property type="project" value="UniProtKB-UniRule"/>
</dbReference>
<dbReference type="InterPro" id="IPR011053">
    <property type="entry name" value="Single_hybrid_motif"/>
</dbReference>
<dbReference type="InterPro" id="IPR017453">
    <property type="entry name" value="GCV_H_sub"/>
</dbReference>
<evidence type="ECO:0000259" key="5">
    <source>
        <dbReference type="PROSITE" id="PS50968"/>
    </source>
</evidence>
<evidence type="ECO:0000256" key="2">
    <source>
        <dbReference type="ARBA" id="ARBA00022823"/>
    </source>
</evidence>
<keyword evidence="2 3" id="KW-0450">Lipoyl</keyword>
<dbReference type="Gene3D" id="2.40.50.100">
    <property type="match status" value="1"/>
</dbReference>
<evidence type="ECO:0000256" key="4">
    <source>
        <dbReference type="PIRSR" id="PIRSR617453-50"/>
    </source>
</evidence>
<dbReference type="InterPro" id="IPR003016">
    <property type="entry name" value="2-oxoA_DH_lipoyl-BS"/>
</dbReference>
<dbReference type="NCBIfam" id="NF002270">
    <property type="entry name" value="PRK01202.1"/>
    <property type="match status" value="1"/>
</dbReference>
<dbReference type="GO" id="GO:0005960">
    <property type="term" value="C:glycine cleavage complex"/>
    <property type="evidence" value="ECO:0007669"/>
    <property type="project" value="InterPro"/>
</dbReference>
<dbReference type="Pfam" id="PF01597">
    <property type="entry name" value="GCV_H"/>
    <property type="match status" value="1"/>
</dbReference>
<dbReference type="HAMAP" id="MF_00272">
    <property type="entry name" value="GcvH"/>
    <property type="match status" value="1"/>
</dbReference>
<organism evidence="6">
    <name type="scientific">uncultured spirochete</name>
    <dbReference type="NCBI Taxonomy" id="156406"/>
    <lineage>
        <taxon>Bacteria</taxon>
        <taxon>Pseudomonadati</taxon>
        <taxon>Spirochaetota</taxon>
        <taxon>Spirochaetia</taxon>
        <taxon>Spirochaetales</taxon>
        <taxon>environmental samples</taxon>
    </lineage>
</organism>
<dbReference type="InterPro" id="IPR000089">
    <property type="entry name" value="Biotin_lipoyl"/>
</dbReference>
<comment type="function">
    <text evidence="3">The glycine cleavage system catalyzes the degradation of glycine. The H protein shuttles the methylamine group of glycine from the P protein to the T protein.</text>
</comment>
<name>A0A3P3XM72_9SPIR</name>
<dbReference type="InterPro" id="IPR002930">
    <property type="entry name" value="GCV_H"/>
</dbReference>
<dbReference type="PANTHER" id="PTHR11715">
    <property type="entry name" value="GLYCINE CLEAVAGE SYSTEM H PROTEIN"/>
    <property type="match status" value="1"/>
</dbReference>
<dbReference type="GO" id="GO:0009249">
    <property type="term" value="P:protein lipoylation"/>
    <property type="evidence" value="ECO:0007669"/>
    <property type="project" value="TreeGrafter"/>
</dbReference>
<accession>A0A3P3XM72</accession>
<comment type="similarity">
    <text evidence="1 3">Belongs to the GcvH family.</text>
</comment>
<dbReference type="PANTHER" id="PTHR11715:SF3">
    <property type="entry name" value="GLYCINE CLEAVAGE SYSTEM H PROTEIN-RELATED"/>
    <property type="match status" value="1"/>
</dbReference>
<gene>
    <name evidence="3 6" type="primary">gcvH</name>
    <name evidence="6" type="ORF">SPIROBIBN47_50011</name>
</gene>
<feature type="domain" description="Lipoyl-binding" evidence="5">
    <location>
        <begin position="22"/>
        <end position="104"/>
    </location>
</feature>
<dbReference type="AlphaFoldDB" id="A0A3P3XM72"/>
<reference evidence="6" key="1">
    <citation type="submission" date="2017-02" db="EMBL/GenBank/DDBJ databases">
        <authorList>
            <person name="Regsiter A."/>
            <person name="William W."/>
        </authorList>
    </citation>
    <scope>NUCLEOTIDE SEQUENCE</scope>
    <source>
        <strain evidence="6">Bib</strain>
    </source>
</reference>
<dbReference type="SUPFAM" id="SSF51230">
    <property type="entry name" value="Single hybrid motif"/>
    <property type="match status" value="1"/>
</dbReference>
<sequence length="127" mass="13330">MAIDKNARYLESHEYAKPEGGNFVIGISDHAQAELGDVVFVELPAVGKTIAKGATFGTIESVKAASDLYMPVSGTVVEVNEAVKNDPALVNKDCFGAGWLIKVAPSNPAEFDSLLDASAYGKAIGEE</sequence>
<comment type="cofactor">
    <cofactor evidence="3">
        <name>(R)-lipoate</name>
        <dbReference type="ChEBI" id="CHEBI:83088"/>
    </cofactor>
    <text evidence="3">Binds 1 lipoyl cofactor covalently.</text>
</comment>